<dbReference type="GO" id="GO:0004417">
    <property type="term" value="F:hydroxyethylthiazole kinase activity"/>
    <property type="evidence" value="ECO:0007669"/>
    <property type="project" value="UniProtKB-EC"/>
</dbReference>
<evidence type="ECO:0000256" key="5">
    <source>
        <dbReference type="ARBA" id="ARBA00022679"/>
    </source>
</evidence>
<dbReference type="InterPro" id="IPR004399">
    <property type="entry name" value="HMP/HMP-P_kinase_dom"/>
</dbReference>
<proteinExistence type="inferred from homology"/>
<dbReference type="InterPro" id="IPR036390">
    <property type="entry name" value="WH_DNA-bd_sf"/>
</dbReference>
<keyword evidence="7" id="KW-0547">Nucleotide-binding</keyword>
<dbReference type="EMBL" id="ANFO01000009">
    <property type="protein sequence ID" value="KGQ13967.1"/>
    <property type="molecule type" value="Genomic_DNA"/>
</dbReference>
<keyword evidence="6" id="KW-0479">Metal-binding</keyword>
<reference evidence="16 17" key="1">
    <citation type="submission" date="2012-10" db="EMBL/GenBank/DDBJ databases">
        <title>Genome sequencing and analysis of entomopathogenic fungi Beauveria bassiana D1-5.</title>
        <authorList>
            <person name="Li Q."/>
            <person name="Wang L."/>
            <person name="Zhang Z."/>
            <person name="Wang Q."/>
            <person name="Ren J."/>
            <person name="Wang M."/>
            <person name="Xu W."/>
            <person name="Wang J."/>
            <person name="Lu Y."/>
            <person name="Du Q."/>
            <person name="Sun Z."/>
        </authorList>
    </citation>
    <scope>NUCLEOTIDE SEQUENCE [LARGE SCALE GENOMIC DNA]</scope>
    <source>
        <strain evidence="16 17">D1-5</strain>
    </source>
</reference>
<keyword evidence="10" id="KW-0460">Magnesium</keyword>
<dbReference type="HOGENOM" id="CLU_022995_0_0_1"/>
<name>A0A0A2W5J6_BEABA</name>
<dbReference type="AlphaFoldDB" id="A0A0A2W5J6"/>
<evidence type="ECO:0000256" key="6">
    <source>
        <dbReference type="ARBA" id="ARBA00022723"/>
    </source>
</evidence>
<dbReference type="InterPro" id="IPR000417">
    <property type="entry name" value="Hyethyz_kinase"/>
</dbReference>
<dbReference type="InterPro" id="IPR013749">
    <property type="entry name" value="PM/HMP-P_kinase-1"/>
</dbReference>
<dbReference type="GO" id="GO:0009228">
    <property type="term" value="P:thiamine biosynthetic process"/>
    <property type="evidence" value="ECO:0007669"/>
    <property type="project" value="UniProtKB-KW"/>
</dbReference>
<dbReference type="Gene3D" id="3.40.1190.20">
    <property type="match status" value="2"/>
</dbReference>
<keyword evidence="5" id="KW-0808">Transferase</keyword>
<organism evidence="16 17">
    <name type="scientific">Beauveria bassiana D1-5</name>
    <dbReference type="NCBI Taxonomy" id="1245745"/>
    <lineage>
        <taxon>Eukaryota</taxon>
        <taxon>Fungi</taxon>
        <taxon>Dikarya</taxon>
        <taxon>Ascomycota</taxon>
        <taxon>Pezizomycotina</taxon>
        <taxon>Sordariomycetes</taxon>
        <taxon>Hypocreomycetidae</taxon>
        <taxon>Hypocreales</taxon>
        <taxon>Cordycipitaceae</taxon>
        <taxon>Beauveria</taxon>
    </lineage>
</organism>
<evidence type="ECO:0000256" key="9">
    <source>
        <dbReference type="ARBA" id="ARBA00022840"/>
    </source>
</evidence>
<dbReference type="UniPathway" id="UPA00060">
    <property type="reaction ID" value="UER00139"/>
</dbReference>
<dbReference type="PROSITE" id="PS50949">
    <property type="entry name" value="HTH_GNTR"/>
    <property type="match status" value="1"/>
</dbReference>
<dbReference type="Gene3D" id="1.10.10.10">
    <property type="entry name" value="Winged helix-like DNA-binding domain superfamily/Winged helix DNA-binding domain"/>
    <property type="match status" value="1"/>
</dbReference>
<dbReference type="SUPFAM" id="SSF46785">
    <property type="entry name" value="Winged helix' DNA-binding domain"/>
    <property type="match status" value="1"/>
</dbReference>
<protein>
    <recommendedName>
        <fullName evidence="4">hydroxyethylthiazole kinase</fullName>
        <ecNumber evidence="4">2.7.1.50</ecNumber>
    </recommendedName>
</protein>
<dbReference type="Pfam" id="PF08543">
    <property type="entry name" value="Phos_pyr_kin"/>
    <property type="match status" value="1"/>
</dbReference>
<sequence length="727" mass="76750">MQPDLLPGATAASVLHHLRQHSPLVHCMTNDVVQTFTANVLLALGAAPAMVIEAEEAAQFSGLASALLINLGTLTSEQATAMRAAIHAANSAGTPWALDPVAVGGLAFRTRFARDIVQLKPAAIRGNASEILALAGEQAGGRGVDSTDDALSALPAAQKLARETGAVVAVTGEIDYVTDGERTLAVAGGGELMTRVVGTGCALSAVVAACCALPGNRLDNVAAACRFMSLAGEQAIAASRGPGSSGMKRINALTIAGTDPSGGAGIQADLKTFSALGAYGTSVITALVAQNTRGVQSVYRIEPEFVAAQLDSVLSDVRIDTTKIGMLAEADIVEAVAERLAFYQAQNVVLDTVMLAKSGDPLLAPSAVESLRRKLLPHVALITPNLPEAAALLGAPHARSEKEMREQGEALLAMGCEAVLMKGGHLDDAESPDWLFTRHDVKRFTAPRVQTKNTHGTGCTLSAALAALRPRHDDWTQTVAAAKIWLSKALAQADSLEVGHGIGPWYYTGFIFLAGQLRTMEQAHHQLVEQLKQRFAAPDNAPLYLKFVETVKNAVRAGLLPQGNILPGERDLSQLTGVSRITVRKAMQALEDEGVVTRSRGYGTQINATFEYSLKEARGFSQQVVLRGKKPDTLWVNKRVVKCPADVAEQLAIPAESEVFLLKRIRYVDEDAVSIEESYPEHYSAAHAQPGERQNAGQRIPVAHQAGNAGAGFGYQTGGVRSAKPAH</sequence>
<dbReference type="NCBIfam" id="TIGR00097">
    <property type="entry name" value="HMP-P_kinase"/>
    <property type="match status" value="1"/>
</dbReference>
<keyword evidence="11" id="KW-0784">Thiamine biosynthesis</keyword>
<dbReference type="GO" id="GO:0008972">
    <property type="term" value="F:phosphomethylpyrimidine kinase activity"/>
    <property type="evidence" value="ECO:0007669"/>
    <property type="project" value="InterPro"/>
</dbReference>
<dbReference type="Pfam" id="PF00392">
    <property type="entry name" value="GntR"/>
    <property type="match status" value="1"/>
</dbReference>
<evidence type="ECO:0000256" key="12">
    <source>
        <dbReference type="ARBA" id="ARBA00023015"/>
    </source>
</evidence>
<keyword evidence="14" id="KW-0804">Transcription</keyword>
<keyword evidence="9" id="KW-0067">ATP-binding</keyword>
<keyword evidence="12" id="KW-0805">Transcription regulation</keyword>
<accession>A0A0A2W5J6</accession>
<dbReference type="InterPro" id="IPR000524">
    <property type="entry name" value="Tscrpt_reg_HTH_GntR"/>
</dbReference>
<dbReference type="NCBIfam" id="TIGR00694">
    <property type="entry name" value="thiM"/>
    <property type="match status" value="1"/>
</dbReference>
<dbReference type="Gene3D" id="3.40.1410.10">
    <property type="entry name" value="Chorismate lyase-like"/>
    <property type="match status" value="1"/>
</dbReference>
<dbReference type="EC" id="2.7.1.50" evidence="4"/>
<dbReference type="GO" id="GO:0008902">
    <property type="term" value="F:hydroxymethylpyrimidine kinase activity"/>
    <property type="evidence" value="ECO:0007669"/>
    <property type="project" value="TreeGrafter"/>
</dbReference>
<evidence type="ECO:0000256" key="1">
    <source>
        <dbReference type="ARBA" id="ARBA00001771"/>
    </source>
</evidence>
<dbReference type="PRINTS" id="PR01099">
    <property type="entry name" value="HYETHTZKNASE"/>
</dbReference>
<evidence type="ECO:0000256" key="11">
    <source>
        <dbReference type="ARBA" id="ARBA00022977"/>
    </source>
</evidence>
<dbReference type="NCBIfam" id="NF006830">
    <property type="entry name" value="PRK09355.1"/>
    <property type="match status" value="1"/>
</dbReference>
<evidence type="ECO:0000256" key="10">
    <source>
        <dbReference type="ARBA" id="ARBA00022842"/>
    </source>
</evidence>
<evidence type="ECO:0000256" key="4">
    <source>
        <dbReference type="ARBA" id="ARBA00012129"/>
    </source>
</evidence>
<evidence type="ECO:0000313" key="16">
    <source>
        <dbReference type="EMBL" id="KGQ13967.1"/>
    </source>
</evidence>
<dbReference type="PANTHER" id="PTHR20858">
    <property type="entry name" value="PHOSPHOMETHYLPYRIMIDINE KINASE"/>
    <property type="match status" value="1"/>
</dbReference>
<dbReference type="InterPro" id="IPR029056">
    <property type="entry name" value="Ribokinase-like"/>
</dbReference>
<comment type="catalytic activity">
    <reaction evidence="1">
        <text>5-(2-hydroxyethyl)-4-methylthiazole + ATP = 4-methyl-5-(2-phosphooxyethyl)-thiazole + ADP + H(+)</text>
        <dbReference type="Rhea" id="RHEA:24212"/>
        <dbReference type="ChEBI" id="CHEBI:15378"/>
        <dbReference type="ChEBI" id="CHEBI:17957"/>
        <dbReference type="ChEBI" id="CHEBI:30616"/>
        <dbReference type="ChEBI" id="CHEBI:58296"/>
        <dbReference type="ChEBI" id="CHEBI:456216"/>
        <dbReference type="EC" id="2.7.1.50"/>
    </reaction>
</comment>
<evidence type="ECO:0000256" key="7">
    <source>
        <dbReference type="ARBA" id="ARBA00022741"/>
    </source>
</evidence>
<comment type="cofactor">
    <cofactor evidence="2">
        <name>Mg(2+)</name>
        <dbReference type="ChEBI" id="CHEBI:18420"/>
    </cofactor>
</comment>
<evidence type="ECO:0000313" key="17">
    <source>
        <dbReference type="Proteomes" id="UP000030106"/>
    </source>
</evidence>
<evidence type="ECO:0000256" key="2">
    <source>
        <dbReference type="ARBA" id="ARBA00001946"/>
    </source>
</evidence>
<evidence type="ECO:0000259" key="15">
    <source>
        <dbReference type="PROSITE" id="PS50949"/>
    </source>
</evidence>
<dbReference type="SUPFAM" id="SSF53613">
    <property type="entry name" value="Ribokinase-like"/>
    <property type="match status" value="2"/>
</dbReference>
<dbReference type="GO" id="GO:0003700">
    <property type="term" value="F:DNA-binding transcription factor activity"/>
    <property type="evidence" value="ECO:0007669"/>
    <property type="project" value="InterPro"/>
</dbReference>
<dbReference type="GO" id="GO:0009229">
    <property type="term" value="P:thiamine diphosphate biosynthetic process"/>
    <property type="evidence" value="ECO:0007669"/>
    <property type="project" value="UniProtKB-UniPathway"/>
</dbReference>
<dbReference type="CDD" id="cd01170">
    <property type="entry name" value="THZ_kinase"/>
    <property type="match status" value="1"/>
</dbReference>
<gene>
    <name evidence="16" type="ORF">BBAD15_g72</name>
</gene>
<dbReference type="PRINTS" id="PR00035">
    <property type="entry name" value="HTHGNTR"/>
</dbReference>
<dbReference type="GO" id="GO:0005524">
    <property type="term" value="F:ATP binding"/>
    <property type="evidence" value="ECO:0007669"/>
    <property type="project" value="UniProtKB-KW"/>
</dbReference>
<dbReference type="GO" id="GO:0000287">
    <property type="term" value="F:magnesium ion binding"/>
    <property type="evidence" value="ECO:0007669"/>
    <property type="project" value="InterPro"/>
</dbReference>
<keyword evidence="8 16" id="KW-0418">Kinase</keyword>
<feature type="domain" description="HTH gntR-type" evidence="15">
    <location>
        <begin position="541"/>
        <end position="609"/>
    </location>
</feature>
<dbReference type="SUPFAM" id="SSF64288">
    <property type="entry name" value="Chorismate lyase-like"/>
    <property type="match status" value="1"/>
</dbReference>
<dbReference type="CDD" id="cd07377">
    <property type="entry name" value="WHTH_GntR"/>
    <property type="match status" value="1"/>
</dbReference>
<dbReference type="InterPro" id="IPR028978">
    <property type="entry name" value="Chorismate_lyase_/UTRA_dom_sf"/>
</dbReference>
<dbReference type="Pfam" id="PF02110">
    <property type="entry name" value="HK"/>
    <property type="match status" value="1"/>
</dbReference>
<evidence type="ECO:0000256" key="8">
    <source>
        <dbReference type="ARBA" id="ARBA00022777"/>
    </source>
</evidence>
<dbReference type="GO" id="GO:0003677">
    <property type="term" value="F:DNA binding"/>
    <property type="evidence" value="ECO:0007669"/>
    <property type="project" value="UniProtKB-KW"/>
</dbReference>
<dbReference type="InterPro" id="IPR011663">
    <property type="entry name" value="UTRA"/>
</dbReference>
<dbReference type="FunFam" id="3.40.1190.20:FF:000003">
    <property type="entry name" value="Phosphomethylpyrimidine kinase ThiD"/>
    <property type="match status" value="1"/>
</dbReference>
<dbReference type="Proteomes" id="UP000030106">
    <property type="component" value="Unassembled WGS sequence"/>
</dbReference>
<evidence type="ECO:0000256" key="3">
    <source>
        <dbReference type="ARBA" id="ARBA00004868"/>
    </source>
</evidence>
<dbReference type="GO" id="GO:0005829">
    <property type="term" value="C:cytosol"/>
    <property type="evidence" value="ECO:0007669"/>
    <property type="project" value="TreeGrafter"/>
</dbReference>
<evidence type="ECO:0000256" key="13">
    <source>
        <dbReference type="ARBA" id="ARBA00023125"/>
    </source>
</evidence>
<dbReference type="HAMAP" id="MF_00228">
    <property type="entry name" value="Thz_kinase"/>
    <property type="match status" value="1"/>
</dbReference>
<keyword evidence="13" id="KW-0238">DNA-binding</keyword>
<dbReference type="InterPro" id="IPR036388">
    <property type="entry name" value="WH-like_DNA-bd_sf"/>
</dbReference>
<comment type="pathway">
    <text evidence="3">Cofactor biosynthesis; thiamine diphosphate biosynthesis; 4-methyl-5-(2-phosphoethyl)-thiazole from 5-(2-hydroxyethyl)-4-methylthiazole: step 1/1.</text>
</comment>
<evidence type="ECO:0000256" key="14">
    <source>
        <dbReference type="ARBA" id="ARBA00023163"/>
    </source>
</evidence>
<dbReference type="SMART" id="SM00345">
    <property type="entry name" value="HTH_GNTR"/>
    <property type="match status" value="1"/>
</dbReference>
<dbReference type="PANTHER" id="PTHR20858:SF17">
    <property type="entry name" value="HYDROXYMETHYLPYRIMIDINE_PHOSPHOMETHYLPYRIMIDINE KINASE THI20-RELATED"/>
    <property type="match status" value="1"/>
</dbReference>
<dbReference type="Pfam" id="PF07702">
    <property type="entry name" value="UTRA"/>
    <property type="match status" value="1"/>
</dbReference>
<dbReference type="CDD" id="cd01169">
    <property type="entry name" value="HMPP_kinase"/>
    <property type="match status" value="1"/>
</dbReference>
<dbReference type="STRING" id="1245745.A0A0A2W5J6"/>
<comment type="caution">
    <text evidence="16">The sequence shown here is derived from an EMBL/GenBank/DDBJ whole genome shotgun (WGS) entry which is preliminary data.</text>
</comment>